<evidence type="ECO:0000256" key="3">
    <source>
        <dbReference type="ARBA" id="ARBA00023163"/>
    </source>
</evidence>
<dbReference type="InterPro" id="IPR000595">
    <property type="entry name" value="cNMP-bd_dom"/>
</dbReference>
<proteinExistence type="predicted"/>
<evidence type="ECO:0000259" key="4">
    <source>
        <dbReference type="PROSITE" id="PS50042"/>
    </source>
</evidence>
<keyword evidence="2" id="KW-0238">DNA-binding</keyword>
<dbReference type="PROSITE" id="PS51063">
    <property type="entry name" value="HTH_CRP_2"/>
    <property type="match status" value="1"/>
</dbReference>
<dbReference type="PANTHER" id="PTHR24567:SF68">
    <property type="entry name" value="DNA-BINDING TRANSCRIPTIONAL DUAL REGULATOR CRP"/>
    <property type="match status" value="1"/>
</dbReference>
<evidence type="ECO:0000313" key="7">
    <source>
        <dbReference type="Proteomes" id="UP001431019"/>
    </source>
</evidence>
<dbReference type="InterPro" id="IPR014710">
    <property type="entry name" value="RmlC-like_jellyroll"/>
</dbReference>
<dbReference type="Gene3D" id="1.10.10.10">
    <property type="entry name" value="Winged helix-like DNA-binding domain superfamily/Winged helix DNA-binding domain"/>
    <property type="match status" value="1"/>
</dbReference>
<organism evidence="6 7">
    <name type="scientific">Paraburkholderia sejongensis</name>
    <dbReference type="NCBI Taxonomy" id="2886946"/>
    <lineage>
        <taxon>Bacteria</taxon>
        <taxon>Pseudomonadati</taxon>
        <taxon>Pseudomonadota</taxon>
        <taxon>Betaproteobacteria</taxon>
        <taxon>Burkholderiales</taxon>
        <taxon>Burkholderiaceae</taxon>
        <taxon>Paraburkholderia</taxon>
    </lineage>
</organism>
<dbReference type="Pfam" id="PF00027">
    <property type="entry name" value="cNMP_binding"/>
    <property type="match status" value="1"/>
</dbReference>
<dbReference type="Proteomes" id="UP001431019">
    <property type="component" value="Unassembled WGS sequence"/>
</dbReference>
<dbReference type="InterPro" id="IPR018490">
    <property type="entry name" value="cNMP-bd_dom_sf"/>
</dbReference>
<keyword evidence="3" id="KW-0804">Transcription</keyword>
<evidence type="ECO:0000313" key="6">
    <source>
        <dbReference type="EMBL" id="MCC8395285.1"/>
    </source>
</evidence>
<feature type="domain" description="HTH crp-type" evidence="5">
    <location>
        <begin position="162"/>
        <end position="235"/>
    </location>
</feature>
<reference evidence="6 7" key="1">
    <citation type="submission" date="2021-11" db="EMBL/GenBank/DDBJ databases">
        <authorList>
            <person name="Oh E.-T."/>
            <person name="Kim S.-B."/>
        </authorList>
    </citation>
    <scope>NUCLEOTIDE SEQUENCE [LARGE SCALE GENOMIC DNA]</scope>
    <source>
        <strain evidence="6 7">MMS20-SJTR3</strain>
    </source>
</reference>
<sequence length="247" mass="27416">MASHRTAQSNADDCLALSTRHAVLQRSKLFRGMPESLLQHVATHVVERRLVDGEALFLKHDPDDFVALVVAGRVYTWLYGPDGRELIIDSAEPGEVVGETALVEPNRREAAAFACGPTRLLLLSRSHFPRLTDEPMFIQRLLALLCDKVRKAAAFIESACLHRLESRLARYLVTAVDRHGRAEFGGVVVPLPASQSNLAAMINASRPKLNAQLQTWRREGLVTWTRDSLLIADLEQLRSVALIPASR</sequence>
<keyword evidence="1" id="KW-0805">Transcription regulation</keyword>
<dbReference type="Gene3D" id="2.60.120.10">
    <property type="entry name" value="Jelly Rolls"/>
    <property type="match status" value="1"/>
</dbReference>
<feature type="domain" description="Cyclic nucleotide-binding" evidence="4">
    <location>
        <begin position="29"/>
        <end position="131"/>
    </location>
</feature>
<dbReference type="SUPFAM" id="SSF51206">
    <property type="entry name" value="cAMP-binding domain-like"/>
    <property type="match status" value="1"/>
</dbReference>
<dbReference type="InterPro" id="IPR012318">
    <property type="entry name" value="HTH_CRP"/>
</dbReference>
<accession>A0ABS8JZF3</accession>
<evidence type="ECO:0000256" key="1">
    <source>
        <dbReference type="ARBA" id="ARBA00023015"/>
    </source>
</evidence>
<dbReference type="EMBL" id="JAJITD010000011">
    <property type="protein sequence ID" value="MCC8395285.1"/>
    <property type="molecule type" value="Genomic_DNA"/>
</dbReference>
<dbReference type="InterPro" id="IPR050397">
    <property type="entry name" value="Env_Response_Regulators"/>
</dbReference>
<dbReference type="SMART" id="SM00100">
    <property type="entry name" value="cNMP"/>
    <property type="match status" value="1"/>
</dbReference>
<dbReference type="InterPro" id="IPR036390">
    <property type="entry name" value="WH_DNA-bd_sf"/>
</dbReference>
<dbReference type="PROSITE" id="PS50042">
    <property type="entry name" value="CNMP_BINDING_3"/>
    <property type="match status" value="1"/>
</dbReference>
<dbReference type="PANTHER" id="PTHR24567">
    <property type="entry name" value="CRP FAMILY TRANSCRIPTIONAL REGULATORY PROTEIN"/>
    <property type="match status" value="1"/>
</dbReference>
<dbReference type="RefSeq" id="WP_230511528.1">
    <property type="nucleotide sequence ID" value="NZ_JAJITD010000011.1"/>
</dbReference>
<dbReference type="SUPFAM" id="SSF46785">
    <property type="entry name" value="Winged helix' DNA-binding domain"/>
    <property type="match status" value="1"/>
</dbReference>
<evidence type="ECO:0000256" key="2">
    <source>
        <dbReference type="ARBA" id="ARBA00023125"/>
    </source>
</evidence>
<keyword evidence="7" id="KW-1185">Reference proteome</keyword>
<dbReference type="CDD" id="cd00038">
    <property type="entry name" value="CAP_ED"/>
    <property type="match status" value="1"/>
</dbReference>
<evidence type="ECO:0000259" key="5">
    <source>
        <dbReference type="PROSITE" id="PS51063"/>
    </source>
</evidence>
<comment type="caution">
    <text evidence="6">The sequence shown here is derived from an EMBL/GenBank/DDBJ whole genome shotgun (WGS) entry which is preliminary data.</text>
</comment>
<name>A0ABS8JZF3_9BURK</name>
<dbReference type="Pfam" id="PF13545">
    <property type="entry name" value="HTH_Crp_2"/>
    <property type="match status" value="1"/>
</dbReference>
<dbReference type="InterPro" id="IPR036388">
    <property type="entry name" value="WH-like_DNA-bd_sf"/>
</dbReference>
<gene>
    <name evidence="6" type="ORF">LJ656_22105</name>
</gene>
<protein>
    <submittedName>
        <fullName evidence="6">Crp/Fnr family transcriptional regulator</fullName>
    </submittedName>
</protein>